<evidence type="ECO:0000256" key="1">
    <source>
        <dbReference type="ARBA" id="ARBA00009981"/>
    </source>
</evidence>
<dbReference type="NCBIfam" id="TIGR01552">
    <property type="entry name" value="phd_fam"/>
    <property type="match status" value="1"/>
</dbReference>
<name>A0A1M5LSE4_9BACT</name>
<comment type="similarity">
    <text evidence="1 2">Belongs to the phD/YefM antitoxin family.</text>
</comment>
<dbReference type="RefSeq" id="WP_073068657.1">
    <property type="nucleotide sequence ID" value="NZ_FQUS01000045.1"/>
</dbReference>
<dbReference type="InterPro" id="IPR006442">
    <property type="entry name" value="Antitoxin_Phd/YefM"/>
</dbReference>
<dbReference type="PANTHER" id="PTHR33713">
    <property type="entry name" value="ANTITOXIN YAFN-RELATED"/>
    <property type="match status" value="1"/>
</dbReference>
<accession>A0A1M5LSE4</accession>
<keyword evidence="4" id="KW-1185">Reference proteome</keyword>
<dbReference type="Proteomes" id="UP000184041">
    <property type="component" value="Unassembled WGS sequence"/>
</dbReference>
<dbReference type="InterPro" id="IPR051405">
    <property type="entry name" value="phD/YefM_antitoxin"/>
</dbReference>
<organism evidence="3 4">
    <name type="scientific">Fodinibius roseus</name>
    <dbReference type="NCBI Taxonomy" id="1194090"/>
    <lineage>
        <taxon>Bacteria</taxon>
        <taxon>Pseudomonadati</taxon>
        <taxon>Balneolota</taxon>
        <taxon>Balneolia</taxon>
        <taxon>Balneolales</taxon>
        <taxon>Balneolaceae</taxon>
        <taxon>Fodinibius</taxon>
    </lineage>
</organism>
<evidence type="ECO:0000313" key="3">
    <source>
        <dbReference type="EMBL" id="SHG68072.1"/>
    </source>
</evidence>
<dbReference type="OrthoDB" id="488160at2"/>
<comment type="function">
    <text evidence="2">Antitoxin component of a type II toxin-antitoxin (TA) system.</text>
</comment>
<proteinExistence type="inferred from homology"/>
<protein>
    <recommendedName>
        <fullName evidence="2">Antitoxin</fullName>
    </recommendedName>
</protein>
<gene>
    <name evidence="3" type="ORF">SAMN05443144_1451</name>
</gene>
<evidence type="ECO:0000256" key="2">
    <source>
        <dbReference type="RuleBase" id="RU362080"/>
    </source>
</evidence>
<sequence>MDKQTINSKKARDDFADNINRVAYGHERLTITRHGKKIAAIIPVEDLEFLEELEEQLDRRAIDEAMEEQGDDPFIPLEDLRKELGI</sequence>
<dbReference type="AlphaFoldDB" id="A0A1M5LSE4"/>
<dbReference type="SUPFAM" id="SSF143120">
    <property type="entry name" value="YefM-like"/>
    <property type="match status" value="1"/>
</dbReference>
<dbReference type="PANTHER" id="PTHR33713:SF6">
    <property type="entry name" value="ANTITOXIN YEFM"/>
    <property type="match status" value="1"/>
</dbReference>
<reference evidence="3 4" key="1">
    <citation type="submission" date="2016-11" db="EMBL/GenBank/DDBJ databases">
        <authorList>
            <person name="Jaros S."/>
            <person name="Januszkiewicz K."/>
            <person name="Wedrychowicz H."/>
        </authorList>
    </citation>
    <scope>NUCLEOTIDE SEQUENCE [LARGE SCALE GENOMIC DNA]</scope>
    <source>
        <strain evidence="3 4">DSM 21986</strain>
    </source>
</reference>
<dbReference type="Pfam" id="PF02604">
    <property type="entry name" value="PhdYeFM_antitox"/>
    <property type="match status" value="1"/>
</dbReference>
<evidence type="ECO:0000313" key="4">
    <source>
        <dbReference type="Proteomes" id="UP000184041"/>
    </source>
</evidence>
<dbReference type="Gene3D" id="3.40.1620.10">
    <property type="entry name" value="YefM-like domain"/>
    <property type="match status" value="1"/>
</dbReference>
<dbReference type="InterPro" id="IPR036165">
    <property type="entry name" value="YefM-like_sf"/>
</dbReference>
<dbReference type="EMBL" id="FQUS01000045">
    <property type="protein sequence ID" value="SHG68072.1"/>
    <property type="molecule type" value="Genomic_DNA"/>
</dbReference>